<dbReference type="AlphaFoldDB" id="A0AAW1RMY7"/>
<dbReference type="InterPro" id="IPR012675">
    <property type="entry name" value="Beta-grasp_dom_sf"/>
</dbReference>
<dbReference type="PROSITE" id="PS51880">
    <property type="entry name" value="TGS"/>
    <property type="match status" value="1"/>
</dbReference>
<feature type="region of interest" description="Disordered" evidence="5">
    <location>
        <begin position="61"/>
        <end position="91"/>
    </location>
</feature>
<evidence type="ECO:0000256" key="2">
    <source>
        <dbReference type="ARBA" id="ARBA00070102"/>
    </source>
</evidence>
<dbReference type="InterPro" id="IPR007685">
    <property type="entry name" value="RelA_SpoT"/>
</dbReference>
<name>A0AAW1RMY7_9CHLO</name>
<evidence type="ECO:0000256" key="4">
    <source>
        <dbReference type="ARBA" id="ARBA00082153"/>
    </source>
</evidence>
<dbReference type="InterPro" id="IPR043519">
    <property type="entry name" value="NT_sf"/>
</dbReference>
<dbReference type="InterPro" id="IPR033655">
    <property type="entry name" value="TGS_RelA/SpoT"/>
</dbReference>
<proteinExistence type="inferred from homology"/>
<reference evidence="7 8" key="1">
    <citation type="journal article" date="2024" name="Nat. Commun.">
        <title>Phylogenomics reveals the evolutionary origins of lichenization in chlorophyte algae.</title>
        <authorList>
            <person name="Puginier C."/>
            <person name="Libourel C."/>
            <person name="Otte J."/>
            <person name="Skaloud P."/>
            <person name="Haon M."/>
            <person name="Grisel S."/>
            <person name="Petersen M."/>
            <person name="Berrin J.G."/>
            <person name="Delaux P.M."/>
            <person name="Dal Grande F."/>
            <person name="Keller J."/>
        </authorList>
    </citation>
    <scope>NUCLEOTIDE SEQUENCE [LARGE SCALE GENOMIC DNA]</scope>
    <source>
        <strain evidence="7 8">SAG 2145</strain>
    </source>
</reference>
<dbReference type="FunFam" id="1.10.3210.10:FF:000001">
    <property type="entry name" value="GTP pyrophosphokinase RelA"/>
    <property type="match status" value="1"/>
</dbReference>
<evidence type="ECO:0000259" key="6">
    <source>
        <dbReference type="PROSITE" id="PS51880"/>
    </source>
</evidence>
<comment type="similarity">
    <text evidence="1">Belongs to the RelA/SpoT family.</text>
</comment>
<dbReference type="InterPro" id="IPR003607">
    <property type="entry name" value="HD/PDEase_dom"/>
</dbReference>
<feature type="domain" description="TGS" evidence="6">
    <location>
        <begin position="632"/>
        <end position="694"/>
    </location>
</feature>
<organism evidence="7 8">
    <name type="scientific">Apatococcus lobatus</name>
    <dbReference type="NCBI Taxonomy" id="904363"/>
    <lineage>
        <taxon>Eukaryota</taxon>
        <taxon>Viridiplantae</taxon>
        <taxon>Chlorophyta</taxon>
        <taxon>core chlorophytes</taxon>
        <taxon>Trebouxiophyceae</taxon>
        <taxon>Chlorellales</taxon>
        <taxon>Chlorellaceae</taxon>
        <taxon>Apatococcus</taxon>
    </lineage>
</organism>
<dbReference type="EMBL" id="JALJOS010000009">
    <property type="protein sequence ID" value="KAK9834632.1"/>
    <property type="molecule type" value="Genomic_DNA"/>
</dbReference>
<dbReference type="SUPFAM" id="SSF55021">
    <property type="entry name" value="ACT-like"/>
    <property type="match status" value="1"/>
</dbReference>
<dbReference type="SUPFAM" id="SSF109604">
    <property type="entry name" value="HD-domain/PDEase-like"/>
    <property type="match status" value="1"/>
</dbReference>
<gene>
    <name evidence="7" type="ORF">WJX74_006215</name>
</gene>
<dbReference type="Pfam" id="PF02824">
    <property type="entry name" value="TGS"/>
    <property type="match status" value="1"/>
</dbReference>
<evidence type="ECO:0000313" key="7">
    <source>
        <dbReference type="EMBL" id="KAK9834632.1"/>
    </source>
</evidence>
<dbReference type="Pfam" id="PF13328">
    <property type="entry name" value="HD_4"/>
    <property type="match status" value="1"/>
</dbReference>
<accession>A0AAW1RMY7</accession>
<evidence type="ECO:0000256" key="3">
    <source>
        <dbReference type="ARBA" id="ARBA00075768"/>
    </source>
</evidence>
<dbReference type="SMART" id="SM00954">
    <property type="entry name" value="RelA_SpoT"/>
    <property type="match status" value="1"/>
</dbReference>
<dbReference type="CDD" id="cd05399">
    <property type="entry name" value="NT_Rel-Spo_like"/>
    <property type="match status" value="1"/>
</dbReference>
<evidence type="ECO:0000256" key="1">
    <source>
        <dbReference type="ARBA" id="ARBA00007476"/>
    </source>
</evidence>
<dbReference type="Gene3D" id="3.30.460.10">
    <property type="entry name" value="Beta Polymerase, domain 2"/>
    <property type="match status" value="1"/>
</dbReference>
<dbReference type="InterPro" id="IPR012676">
    <property type="entry name" value="TGS-like"/>
</dbReference>
<dbReference type="InterPro" id="IPR004095">
    <property type="entry name" value="TGS"/>
</dbReference>
<dbReference type="Gene3D" id="3.10.20.30">
    <property type="match status" value="1"/>
</dbReference>
<evidence type="ECO:0000313" key="8">
    <source>
        <dbReference type="Proteomes" id="UP001438707"/>
    </source>
</evidence>
<dbReference type="Pfam" id="PF04607">
    <property type="entry name" value="RelA_SpoT"/>
    <property type="match status" value="1"/>
</dbReference>
<dbReference type="PANTHER" id="PTHR43061:SF1">
    <property type="entry name" value="GTP DIPHOSPHOKINASE RSH1, CHLOROPLASTIC-RELATED"/>
    <property type="match status" value="1"/>
</dbReference>
<dbReference type="CDD" id="cd00077">
    <property type="entry name" value="HDc"/>
    <property type="match status" value="1"/>
</dbReference>
<dbReference type="SMART" id="SM00471">
    <property type="entry name" value="HDc"/>
    <property type="match status" value="1"/>
</dbReference>
<dbReference type="SUPFAM" id="SSF81301">
    <property type="entry name" value="Nucleotidyltransferase"/>
    <property type="match status" value="1"/>
</dbReference>
<dbReference type="SUPFAM" id="SSF81271">
    <property type="entry name" value="TGS-like"/>
    <property type="match status" value="1"/>
</dbReference>
<evidence type="ECO:0000256" key="5">
    <source>
        <dbReference type="SAM" id="MobiDB-lite"/>
    </source>
</evidence>
<dbReference type="FunFam" id="3.10.20.30:FF:000002">
    <property type="entry name" value="GTP pyrophosphokinase (RelA/SpoT)"/>
    <property type="match status" value="1"/>
</dbReference>
<dbReference type="PANTHER" id="PTHR43061">
    <property type="entry name" value="GTP DIPHOSPHOKINASE RSH1, CHLOROPLASTIC-RELATED"/>
    <property type="match status" value="1"/>
</dbReference>
<comment type="caution">
    <text evidence="7">The sequence shown here is derived from an EMBL/GenBank/DDBJ whole genome shotgun (WGS) entry which is preliminary data.</text>
</comment>
<feature type="compositionally biased region" description="Polar residues" evidence="5">
    <location>
        <begin position="1"/>
        <end position="10"/>
    </location>
</feature>
<dbReference type="InterPro" id="IPR045865">
    <property type="entry name" value="ACT-like_dom_sf"/>
</dbReference>
<keyword evidence="8" id="KW-1185">Reference proteome</keyword>
<feature type="compositionally biased region" description="Polar residues" evidence="5">
    <location>
        <begin position="61"/>
        <end position="83"/>
    </location>
</feature>
<feature type="region of interest" description="Disordered" evidence="5">
    <location>
        <begin position="1"/>
        <end position="37"/>
    </location>
</feature>
<dbReference type="Proteomes" id="UP001438707">
    <property type="component" value="Unassembled WGS sequence"/>
</dbReference>
<dbReference type="CDD" id="cd01668">
    <property type="entry name" value="TGS_RSH"/>
    <property type="match status" value="1"/>
</dbReference>
<dbReference type="GO" id="GO:0015969">
    <property type="term" value="P:guanosine tetraphosphate metabolic process"/>
    <property type="evidence" value="ECO:0007669"/>
    <property type="project" value="InterPro"/>
</dbReference>
<sequence length="839" mass="92415">MGQGHSSTVPPVSVGQPLPTHGADTGGSASAWSTRAAKRQLRKERRLRYLRNLPARPDLSATCSASYDGSSPLQWDTGNPGSSTRRHKRQRSNVCTWSTLEAVDYSFYTQLPSPVINEDFLWRRLEPLLHYLPSQQRQQVHEALCLAFSVHSGQLRKSGEPYITHPVEVTRLLAELRSDHESLIAGLLHDTVEDTTAISFQEIEQRYGPGVRRIVEGETKFSKIGNIEGGRSKADLKALDLQQLFLAMTEEVRIIVVKLADRLHNMRTLGSMAPEKQQKIAAETLQVFAPLARMLGLYSFKQELEELSFRYLQPEVYKNMVKRLAILKKEQQPVVSQAQSAIRDRIQEDQYLGDHTNSFNIEPHQKPVWSLYRKICEKNPTGPNLNDVSDAAQLLLVLDPCKDGAQRQSSSDAQLCYHVLGLVHEIWVPIPQTVKDYIATPKLNGYQALHTSVLPLGTSDLFPLEVIIRTAEMHRIAEYGIAGEGWISSSSASSANVPSPGPTLGLPVPTVLPGMQSRMSTENFGRLFSSLPQLNGSGFANAVTRLGALNGLALNGTPAPRGAAQPQVNGISFAANGHSVMQAGEAASLKLAPQVLTRRINWLNSIREWQQEFLGNLTPGEFVNCVMDDLLGRSVFVFTPAGQVMRLSRGATVVDFAYHVHTDIGNQMVAAKVNGKVVSPSHVLSNAEVVQIVSYKRRVTNGDIVRHKEWAQFAMTRTARHKLLKFLKDNPEKPREPSNAQAVPAVTAPDLSAATWLVVECTDRPGLLCEVTQVIASHGHDIKTYSGSGDDSVNSCYMNFQLRGSPEHAPAMCEAIGRIHMVQNWALSCSAALPGQEMA</sequence>
<dbReference type="Gene3D" id="1.10.3210.10">
    <property type="entry name" value="Hypothetical protein af1432"/>
    <property type="match status" value="1"/>
</dbReference>
<protein>
    <recommendedName>
        <fullName evidence="2">Putative GTP diphosphokinase RSH1, chloroplastic</fullName>
    </recommendedName>
    <alternativeName>
        <fullName evidence="3">RelA/SpoT homolog 1</fullName>
    </alternativeName>
    <alternativeName>
        <fullName evidence="4">ppGpp synthetase RSH1</fullName>
    </alternativeName>
</protein>